<gene>
    <name evidence="5" type="ORF">DB88DRAFT_460167</name>
</gene>
<feature type="region of interest" description="Disordered" evidence="2">
    <location>
        <begin position="204"/>
        <end position="260"/>
    </location>
</feature>
<feature type="compositionally biased region" description="Basic residues" evidence="2">
    <location>
        <begin position="27"/>
        <end position="39"/>
    </location>
</feature>
<evidence type="ECO:0000313" key="5">
    <source>
        <dbReference type="EMBL" id="KAK1927795.1"/>
    </source>
</evidence>
<evidence type="ECO:0000256" key="2">
    <source>
        <dbReference type="SAM" id="MobiDB-lite"/>
    </source>
</evidence>
<reference evidence="5" key="1">
    <citation type="submission" date="2023-02" db="EMBL/GenBank/DDBJ databases">
        <title>Identification and recombinant expression of a fungal hydrolase from Papiliotrema laurentii that hydrolyzes apple cutin and clears colloidal polyester polyurethane.</title>
        <authorList>
            <consortium name="DOE Joint Genome Institute"/>
            <person name="Roman V.A."/>
            <person name="Bojanowski C."/>
            <person name="Crable B.R."/>
            <person name="Wagner D.N."/>
            <person name="Hung C.S."/>
            <person name="Nadeau L.J."/>
            <person name="Schratz L."/>
            <person name="Haridas S."/>
            <person name="Pangilinan J."/>
            <person name="Lipzen A."/>
            <person name="Na H."/>
            <person name="Yan M."/>
            <person name="Ng V."/>
            <person name="Grigoriev I.V."/>
            <person name="Spatafora J.W."/>
            <person name="Barlow D."/>
            <person name="Biffinger J."/>
            <person name="Kelley-Loughnane N."/>
            <person name="Varaljay V.A."/>
            <person name="Crookes-Goodson W.J."/>
        </authorList>
    </citation>
    <scope>NUCLEOTIDE SEQUENCE</scope>
    <source>
        <strain evidence="5">5307AH</strain>
    </source>
</reference>
<keyword evidence="6" id="KW-1185">Reference proteome</keyword>
<feature type="region of interest" description="Disordered" evidence="2">
    <location>
        <begin position="130"/>
        <end position="174"/>
    </location>
</feature>
<feature type="compositionally biased region" description="Basic and acidic residues" evidence="2">
    <location>
        <begin position="374"/>
        <end position="384"/>
    </location>
</feature>
<sequence length="891" mass="100455">MGDYSRRSRSRSRSPSRRHRDRDSRSSHHSSKHHKSHRRHDSDDEDDERRRKHRRDRDRDETEEERKERKRLKKEKRRSERSNEHGLDVVDDDDDGAVWVEKSVDAEDAISKIPTADSLPLKSQVEKADVPLPHATAVETERRERDAWMLDPGTISASSVPAPTRDIPRSAGISAISGGMTDGYGDDDASNRTAGGGVDFFASLGTEHKRKDPNADKPDPSKSLVDHRELNTQLKEGRSLDDYDAPKEKKIQPGGPGSSWRMMKLKRLYEQAEEQGRTVEDVAMERYGSMEDFNEALEERRILDERDRRRLSRRGNTNEGMSSPSSGGMRTPDASGGRRFMFNSDDGPGSRPGSRAGFRRPGESDGMQTPGAGRVDELRRREGVTPRANNAPLPNQAKITTPIPSVFTPTALTRNGSGYPFSVPPAAGGDTSKPPMSIEELNRLQAKVLRAKLMEDPDAEALEEQYEYERARANNAGGDQGGAGMWEGSGEGKQGQLGREEDGKRVELQVLPTLDARGQLYDVGTGKEDADVPRAGNRRKKPEKFETRDKDGNLLRYNADDDEQTLGELVRQERFGAGSRDQKNIDAEMAAAIARDGRFDNNLDYIDENSERLAQRKRKSDAMKRQFAINDFARTKKALDTCPFCYQDDRQPLTAIVALGQRTYLCCTMTEELVPGHCLIVPLQHHLSTLEMEDDDWEEVRNFMKCLMRMHAKDNKGVLFYETNVSFRQQKHTYIEAVPVPFEQFQDAPAYFRESILASESEWSQHKKLIDFSARPGGFRRAMVPNLPYFMVQWDYKGEKGYGHVIEGMDDAAGKGGPEDDVGGAVDEGDKGGGEFPPYFAAEIIGNILGLEPRKWRNPRKMDYALNKDRARELGTKFQPYNWTVQLQQEG</sequence>
<feature type="compositionally biased region" description="Basic residues" evidence="2">
    <location>
        <begin position="7"/>
        <end position="20"/>
    </location>
</feature>
<organism evidence="5 6">
    <name type="scientific">Papiliotrema laurentii</name>
    <name type="common">Cryptococcus laurentii</name>
    <dbReference type="NCBI Taxonomy" id="5418"/>
    <lineage>
        <taxon>Eukaryota</taxon>
        <taxon>Fungi</taxon>
        <taxon>Dikarya</taxon>
        <taxon>Basidiomycota</taxon>
        <taxon>Agaricomycotina</taxon>
        <taxon>Tremellomycetes</taxon>
        <taxon>Tremellales</taxon>
        <taxon>Rhynchogastremaceae</taxon>
        <taxon>Papiliotrema</taxon>
    </lineage>
</organism>
<dbReference type="InterPro" id="IPR040194">
    <property type="entry name" value="Cwf19-like"/>
</dbReference>
<dbReference type="Proteomes" id="UP001182556">
    <property type="component" value="Unassembled WGS sequence"/>
</dbReference>
<feature type="region of interest" description="Disordered" evidence="2">
    <location>
        <begin position="1"/>
        <end position="96"/>
    </location>
</feature>
<evidence type="ECO:0000313" key="6">
    <source>
        <dbReference type="Proteomes" id="UP001182556"/>
    </source>
</evidence>
<protein>
    <submittedName>
        <fullName evidence="5">CwfJ C-terminus 1-domain-containing protein-like protein</fullName>
    </submittedName>
</protein>
<feature type="region of interest" description="Disordered" evidence="2">
    <location>
        <begin position="289"/>
        <end position="402"/>
    </location>
</feature>
<evidence type="ECO:0000259" key="3">
    <source>
        <dbReference type="Pfam" id="PF04676"/>
    </source>
</evidence>
<feature type="compositionally biased region" description="Basic and acidic residues" evidence="2">
    <location>
        <begin position="206"/>
        <end position="251"/>
    </location>
</feature>
<feature type="compositionally biased region" description="Basic and acidic residues" evidence="2">
    <location>
        <begin position="57"/>
        <end position="67"/>
    </location>
</feature>
<dbReference type="Pfam" id="PF04677">
    <property type="entry name" value="CwfJ_C_1"/>
    <property type="match status" value="1"/>
</dbReference>
<dbReference type="AlphaFoldDB" id="A0AAD9FWZ9"/>
<name>A0AAD9FWZ9_PAPLA</name>
<feature type="domain" description="Cwf19-like protein C-terminal" evidence="3">
    <location>
        <begin position="762"/>
        <end position="884"/>
    </location>
</feature>
<comment type="caution">
    <text evidence="5">The sequence shown here is derived from an EMBL/GenBank/DDBJ whole genome shotgun (WGS) entry which is preliminary data.</text>
</comment>
<dbReference type="InterPro" id="IPR036265">
    <property type="entry name" value="HIT-like_sf"/>
</dbReference>
<dbReference type="Pfam" id="PF04676">
    <property type="entry name" value="CwfJ_C_2"/>
    <property type="match status" value="1"/>
</dbReference>
<feature type="compositionally biased region" description="Basic and acidic residues" evidence="2">
    <location>
        <begin position="297"/>
        <end position="308"/>
    </location>
</feature>
<feature type="compositionally biased region" description="Basic and acidic residues" evidence="2">
    <location>
        <begin position="77"/>
        <end position="88"/>
    </location>
</feature>
<comment type="similarity">
    <text evidence="1">Belongs to the CWF19 family.</text>
</comment>
<dbReference type="InterPro" id="IPR006767">
    <property type="entry name" value="Cwf19-like_C_dom-2"/>
</dbReference>
<dbReference type="PANTHER" id="PTHR12072:SF5">
    <property type="entry name" value="CWF19-LIKE PROTEIN 2"/>
    <property type="match status" value="1"/>
</dbReference>
<feature type="compositionally biased region" description="Gly residues" evidence="2">
    <location>
        <begin position="478"/>
        <end position="495"/>
    </location>
</feature>
<evidence type="ECO:0000259" key="4">
    <source>
        <dbReference type="Pfam" id="PF04677"/>
    </source>
</evidence>
<proteinExistence type="inferred from homology"/>
<dbReference type="InterPro" id="IPR006768">
    <property type="entry name" value="Cwf19-like_C_dom-1"/>
</dbReference>
<feature type="region of interest" description="Disordered" evidence="2">
    <location>
        <begin position="524"/>
        <end position="545"/>
    </location>
</feature>
<feature type="compositionally biased region" description="Polar residues" evidence="2">
    <location>
        <begin position="315"/>
        <end position="328"/>
    </location>
</feature>
<dbReference type="EMBL" id="JAODAN010000001">
    <property type="protein sequence ID" value="KAK1927795.1"/>
    <property type="molecule type" value="Genomic_DNA"/>
</dbReference>
<feature type="region of interest" description="Disordered" evidence="2">
    <location>
        <begin position="474"/>
        <end position="502"/>
    </location>
</feature>
<dbReference type="PANTHER" id="PTHR12072">
    <property type="entry name" value="CWF19, CELL CYCLE CONTROL PROTEIN"/>
    <property type="match status" value="1"/>
</dbReference>
<feature type="compositionally biased region" description="Basic and acidic residues" evidence="2">
    <location>
        <begin position="139"/>
        <end position="148"/>
    </location>
</feature>
<feature type="domain" description="Cwf19-like C-terminal" evidence="4">
    <location>
        <begin position="631"/>
        <end position="753"/>
    </location>
</feature>
<evidence type="ECO:0000256" key="1">
    <source>
        <dbReference type="ARBA" id="ARBA00006795"/>
    </source>
</evidence>
<accession>A0AAD9FWZ9</accession>
<dbReference type="SUPFAM" id="SSF54197">
    <property type="entry name" value="HIT-like"/>
    <property type="match status" value="1"/>
</dbReference>
<dbReference type="Gene3D" id="3.30.428.10">
    <property type="entry name" value="HIT-like"/>
    <property type="match status" value="1"/>
</dbReference>
<dbReference type="GO" id="GO:0000398">
    <property type="term" value="P:mRNA splicing, via spliceosome"/>
    <property type="evidence" value="ECO:0007669"/>
    <property type="project" value="TreeGrafter"/>
</dbReference>
<dbReference type="GO" id="GO:0071014">
    <property type="term" value="C:post-mRNA release spliceosomal complex"/>
    <property type="evidence" value="ECO:0007669"/>
    <property type="project" value="TreeGrafter"/>
</dbReference>